<proteinExistence type="predicted"/>
<dbReference type="Proteomes" id="UP000029227">
    <property type="component" value="Unassembled WGS sequence"/>
</dbReference>
<feature type="domain" description="Tail specific protease C-terminal" evidence="1">
    <location>
        <begin position="3"/>
        <end position="106"/>
    </location>
</feature>
<dbReference type="GO" id="GO:0006508">
    <property type="term" value="P:proteolysis"/>
    <property type="evidence" value="ECO:0007669"/>
    <property type="project" value="UniProtKB-KW"/>
</dbReference>
<dbReference type="GO" id="GO:0004252">
    <property type="term" value="F:serine-type endopeptidase activity"/>
    <property type="evidence" value="ECO:0007669"/>
    <property type="project" value="UniProtKB-EC"/>
</dbReference>
<dbReference type="eggNOG" id="COG0793">
    <property type="taxonomic scope" value="Bacteria"/>
</dbReference>
<keyword evidence="2" id="KW-0645">Protease</keyword>
<evidence type="ECO:0000313" key="2">
    <source>
        <dbReference type="EMBL" id="GAL03548.1"/>
    </source>
</evidence>
<sequence>MYNYSSILPGLKAKHDARISKDMEFGFIQEDITLYKAEKDINTVSLNEKQRIAEQDKDDADRLARLNRRQKAMGEKPFATLDDVPKDYEAPDAYLDEAVAITADLVSAQS</sequence>
<protein>
    <submittedName>
        <fullName evidence="2">Tail-specific protease</fullName>
        <ecNumber evidence="2">3.4.21.102</ecNumber>
    </submittedName>
</protein>
<evidence type="ECO:0000313" key="3">
    <source>
        <dbReference type="Proteomes" id="UP000029227"/>
    </source>
</evidence>
<dbReference type="AlphaFoldDB" id="A0A090QMV0"/>
<gene>
    <name evidence="2" type="ORF">JCM19237_6442</name>
</gene>
<dbReference type="STRING" id="754436.JCM19237_6442"/>
<keyword evidence="2" id="KW-0378">Hydrolase</keyword>
<comment type="caution">
    <text evidence="2">The sequence shown here is derived from an EMBL/GenBank/DDBJ whole genome shotgun (WGS) entry which is preliminary data.</text>
</comment>
<dbReference type="EMBL" id="BBMN01000002">
    <property type="protein sequence ID" value="GAL03548.1"/>
    <property type="molecule type" value="Genomic_DNA"/>
</dbReference>
<dbReference type="InterPro" id="IPR020992">
    <property type="entry name" value="Tail_Prtase_C"/>
</dbReference>
<organism evidence="2 3">
    <name type="scientific">Photobacterium aphoticum</name>
    <dbReference type="NCBI Taxonomy" id="754436"/>
    <lineage>
        <taxon>Bacteria</taxon>
        <taxon>Pseudomonadati</taxon>
        <taxon>Pseudomonadota</taxon>
        <taxon>Gammaproteobacteria</taxon>
        <taxon>Vibrionales</taxon>
        <taxon>Vibrionaceae</taxon>
        <taxon>Photobacterium</taxon>
    </lineage>
</organism>
<reference evidence="2 3" key="1">
    <citation type="journal article" date="2014" name="Genome Announc.">
        <title>Draft Genome Sequences of Two Vibrionaceae Species, Vibrio ponticus C121 and Photobacterium aphoticum C119, Isolated as Coral Reef Microbiota.</title>
        <authorList>
            <person name="Al-saari N."/>
            <person name="Meirelles P.M."/>
            <person name="Mino S."/>
            <person name="Suda W."/>
            <person name="Oshima K."/>
            <person name="Hattori M."/>
            <person name="Ohkuma M."/>
            <person name="Thompson F.L."/>
            <person name="Gomez-Gil B."/>
            <person name="Sawabe T."/>
            <person name="Sawabe T."/>
        </authorList>
    </citation>
    <scope>NUCLEOTIDE SEQUENCE [LARGE SCALE GENOMIC DNA]</scope>
    <source>
        <strain evidence="2 3">JCM 19237</strain>
    </source>
</reference>
<dbReference type="Pfam" id="PF11818">
    <property type="entry name" value="DUF3340"/>
    <property type="match status" value="1"/>
</dbReference>
<dbReference type="EC" id="3.4.21.102" evidence="2"/>
<evidence type="ECO:0000259" key="1">
    <source>
        <dbReference type="Pfam" id="PF11818"/>
    </source>
</evidence>
<accession>A0A090QMV0</accession>
<name>A0A090QMV0_9GAMM</name>